<feature type="domain" description="OVATE" evidence="8">
    <location>
        <begin position="160"/>
        <end position="224"/>
    </location>
</feature>
<comment type="subcellular location">
    <subcellularLocation>
        <location evidence="1 6">Nucleus</location>
    </subcellularLocation>
</comment>
<organism evidence="9 10">
    <name type="scientific">Musa troglodytarum</name>
    <name type="common">fe'i banana</name>
    <dbReference type="NCBI Taxonomy" id="320322"/>
    <lineage>
        <taxon>Eukaryota</taxon>
        <taxon>Viridiplantae</taxon>
        <taxon>Streptophyta</taxon>
        <taxon>Embryophyta</taxon>
        <taxon>Tracheophyta</taxon>
        <taxon>Spermatophyta</taxon>
        <taxon>Magnoliopsida</taxon>
        <taxon>Liliopsida</taxon>
        <taxon>Zingiberales</taxon>
        <taxon>Musaceae</taxon>
        <taxon>Musa</taxon>
    </lineage>
</organism>
<evidence type="ECO:0000259" key="8">
    <source>
        <dbReference type="PROSITE" id="PS51754"/>
    </source>
</evidence>
<keyword evidence="4 6" id="KW-0804">Transcription</keyword>
<feature type="region of interest" description="Disordered" evidence="7">
    <location>
        <begin position="232"/>
        <end position="267"/>
    </location>
</feature>
<keyword evidence="3 6" id="KW-0805">Transcription regulation</keyword>
<dbReference type="GO" id="GO:0005634">
    <property type="term" value="C:nucleus"/>
    <property type="evidence" value="ECO:0007669"/>
    <property type="project" value="UniProtKB-SubCell"/>
</dbReference>
<evidence type="ECO:0000256" key="4">
    <source>
        <dbReference type="ARBA" id="ARBA00023163"/>
    </source>
</evidence>
<dbReference type="OrthoDB" id="689980at2759"/>
<evidence type="ECO:0000313" key="10">
    <source>
        <dbReference type="Proteomes" id="UP001055439"/>
    </source>
</evidence>
<reference evidence="9" key="1">
    <citation type="submission" date="2022-05" db="EMBL/GenBank/DDBJ databases">
        <title>The Musa troglodytarum L. genome provides insights into the mechanism of non-climacteric behaviour and enrichment of carotenoids.</title>
        <authorList>
            <person name="Wang J."/>
        </authorList>
    </citation>
    <scope>NUCLEOTIDE SEQUENCE</scope>
    <source>
        <tissue evidence="9">Leaf</tissue>
    </source>
</reference>
<keyword evidence="5 6" id="KW-0539">Nucleus</keyword>
<dbReference type="PANTHER" id="PTHR33057:SF117">
    <property type="entry name" value="TRANSCRIPTION REPRESSOR OFP14"/>
    <property type="match status" value="1"/>
</dbReference>
<dbReference type="NCBIfam" id="TIGR01568">
    <property type="entry name" value="A_thal_3678"/>
    <property type="match status" value="1"/>
</dbReference>
<evidence type="ECO:0000256" key="7">
    <source>
        <dbReference type="SAM" id="MobiDB-lite"/>
    </source>
</evidence>
<dbReference type="EMBL" id="CP097505">
    <property type="protein sequence ID" value="URD93581.1"/>
    <property type="molecule type" value="Genomic_DNA"/>
</dbReference>
<name>A0A9E7FE39_9LILI</name>
<evidence type="ECO:0000256" key="1">
    <source>
        <dbReference type="ARBA" id="ARBA00004123"/>
    </source>
</evidence>
<dbReference type="InterPro" id="IPR006458">
    <property type="entry name" value="Ovate_C"/>
</dbReference>
<proteinExistence type="predicted"/>
<evidence type="ECO:0000313" key="9">
    <source>
        <dbReference type="EMBL" id="URD93581.1"/>
    </source>
</evidence>
<dbReference type="GO" id="GO:0045892">
    <property type="term" value="P:negative regulation of DNA-templated transcription"/>
    <property type="evidence" value="ECO:0007669"/>
    <property type="project" value="UniProtKB-UniRule"/>
</dbReference>
<evidence type="ECO:0000256" key="5">
    <source>
        <dbReference type="ARBA" id="ARBA00023242"/>
    </source>
</evidence>
<accession>A0A9E7FE39</accession>
<sequence length="267" mass="29594">MGKNCLQKSLQIYLSKLKKVPSHLHTLNSPKPAAASWLLSACKYPRTPSFTVDRDLPDHSGRDPSATLSDDDCSLYEKFHSLYSREDAGDDFTSESPRYDDDSLPTAFRPTERFFVTPATSNSLLRDARPSSAASSSSPSCSSSCTSDPGPAVPGGGVAVMTFSKDPYDDFRRSMQDMVEARHLDPNRALDWDFMEELLFCYLELNDRNVHKDILRAFTDVIDGVRRRDMGLRRRAPAGNKGRGNSRSGEGAREGRTMAPRYSPAVG</sequence>
<evidence type="ECO:0000256" key="6">
    <source>
        <dbReference type="RuleBase" id="RU367028"/>
    </source>
</evidence>
<gene>
    <name evidence="9" type="ORF">MUK42_01542</name>
</gene>
<dbReference type="Pfam" id="PF04844">
    <property type="entry name" value="Ovate"/>
    <property type="match status" value="1"/>
</dbReference>
<feature type="compositionally biased region" description="Low complexity" evidence="7">
    <location>
        <begin position="130"/>
        <end position="145"/>
    </location>
</feature>
<comment type="function">
    <text evidence="6">Transcriptional repressor that regulates multiple aspects of plant growth and development.</text>
</comment>
<evidence type="ECO:0000256" key="3">
    <source>
        <dbReference type="ARBA" id="ARBA00023015"/>
    </source>
</evidence>
<protein>
    <recommendedName>
        <fullName evidence="6">Transcription repressor</fullName>
    </recommendedName>
    <alternativeName>
        <fullName evidence="6">Ovate family protein</fullName>
    </alternativeName>
</protein>
<feature type="region of interest" description="Disordered" evidence="7">
    <location>
        <begin position="126"/>
        <end position="157"/>
    </location>
</feature>
<keyword evidence="10" id="KW-1185">Reference proteome</keyword>
<dbReference type="AlphaFoldDB" id="A0A9E7FE39"/>
<dbReference type="PANTHER" id="PTHR33057">
    <property type="entry name" value="TRANSCRIPTION REPRESSOR OFP7-RELATED"/>
    <property type="match status" value="1"/>
</dbReference>
<dbReference type="Proteomes" id="UP001055439">
    <property type="component" value="Chromosome 3"/>
</dbReference>
<evidence type="ECO:0000256" key="2">
    <source>
        <dbReference type="ARBA" id="ARBA00022491"/>
    </source>
</evidence>
<keyword evidence="2 6" id="KW-0678">Repressor</keyword>
<dbReference type="InterPro" id="IPR038933">
    <property type="entry name" value="Ovate"/>
</dbReference>
<dbReference type="PROSITE" id="PS51754">
    <property type="entry name" value="OVATE"/>
    <property type="match status" value="1"/>
</dbReference>